<evidence type="ECO:0000256" key="1">
    <source>
        <dbReference type="SAM" id="Phobius"/>
    </source>
</evidence>
<name>A0A7C0XDH2_UNCW3</name>
<comment type="caution">
    <text evidence="2">The sequence shown here is derived from an EMBL/GenBank/DDBJ whole genome shotgun (WGS) entry which is preliminary data.</text>
</comment>
<feature type="transmembrane region" description="Helical" evidence="1">
    <location>
        <begin position="30"/>
        <end position="54"/>
    </location>
</feature>
<reference evidence="2" key="1">
    <citation type="journal article" date="2020" name="mSystems">
        <title>Genome- and Community-Level Interaction Insights into Carbon Utilization and Element Cycling Functions of Hydrothermarchaeota in Hydrothermal Sediment.</title>
        <authorList>
            <person name="Zhou Z."/>
            <person name="Liu Y."/>
            <person name="Xu W."/>
            <person name="Pan J."/>
            <person name="Luo Z.H."/>
            <person name="Li M."/>
        </authorList>
    </citation>
    <scope>NUCLEOTIDE SEQUENCE [LARGE SCALE GENOMIC DNA]</scope>
    <source>
        <strain evidence="2">HyVt-237</strain>
    </source>
</reference>
<keyword evidence="1" id="KW-1133">Transmembrane helix</keyword>
<dbReference type="InterPro" id="IPR007462">
    <property type="entry name" value="COV1-like"/>
</dbReference>
<dbReference type="Pfam" id="PF04367">
    <property type="entry name" value="DUF502"/>
    <property type="match status" value="1"/>
</dbReference>
<keyword evidence="1" id="KW-0812">Transmembrane</keyword>
<accession>A0A7C0XDH2</accession>
<sequence>MKIDPEKIGIKVKNPEFRVELKKANIQQNLVTGLIALTPIFLTIYVLIFLLNLVGGSLGDLLAIFPGLGSLPKSVLTLIAVFLVFLLTYAMGVLTRSFVGAKILSYSENLLTRLPIIRKIYIASKQLTNALFSEKAAFRKAVLVQFPRKGFFAIGFITSDVTVEVEGVRYKNVFIPTTPNPTSGFYLMIPENEIQYLTIPPDEAIKIIMSGGIILKHGGLRIEDATVTRKSEKTD</sequence>
<dbReference type="EMBL" id="DRBW01000201">
    <property type="protein sequence ID" value="HDM90617.1"/>
    <property type="molecule type" value="Genomic_DNA"/>
</dbReference>
<feature type="transmembrane region" description="Helical" evidence="1">
    <location>
        <begin position="74"/>
        <end position="94"/>
    </location>
</feature>
<keyword evidence="1" id="KW-0472">Membrane</keyword>
<dbReference type="PANTHER" id="PTHR31876">
    <property type="entry name" value="COV-LIKE PROTEIN 1"/>
    <property type="match status" value="1"/>
</dbReference>
<organism evidence="2">
    <name type="scientific">candidate division WOR-3 bacterium</name>
    <dbReference type="NCBI Taxonomy" id="2052148"/>
    <lineage>
        <taxon>Bacteria</taxon>
        <taxon>Bacteria division WOR-3</taxon>
    </lineage>
</organism>
<protein>
    <submittedName>
        <fullName evidence="2">DUF502 domain-containing protein</fullName>
    </submittedName>
</protein>
<proteinExistence type="predicted"/>
<gene>
    <name evidence="2" type="ORF">ENG67_05375</name>
</gene>
<dbReference type="PANTHER" id="PTHR31876:SF26">
    <property type="entry name" value="PROTEIN LIKE COV 2"/>
    <property type="match status" value="1"/>
</dbReference>
<dbReference type="AlphaFoldDB" id="A0A7C0XDH2"/>
<dbReference type="Proteomes" id="UP000885931">
    <property type="component" value="Unassembled WGS sequence"/>
</dbReference>
<evidence type="ECO:0000313" key="2">
    <source>
        <dbReference type="EMBL" id="HDM90617.1"/>
    </source>
</evidence>